<dbReference type="EMBL" id="LXQA010561218">
    <property type="protein sequence ID" value="MCI59316.1"/>
    <property type="molecule type" value="Genomic_DNA"/>
</dbReference>
<keyword evidence="3" id="KW-1185">Reference proteome</keyword>
<sequence>QENKEEHTLPTPQGSPQFESTPTVALVSEQVVVRKPPGELKDQRVAEVRPNPEITKIEAEKEITPHLEVEHSIDEQHSSPHAESQAEHVM</sequence>
<feature type="region of interest" description="Disordered" evidence="1">
    <location>
        <begin position="1"/>
        <end position="22"/>
    </location>
</feature>
<feature type="non-terminal residue" evidence="2">
    <location>
        <position position="90"/>
    </location>
</feature>
<evidence type="ECO:0000313" key="2">
    <source>
        <dbReference type="EMBL" id="MCI59316.1"/>
    </source>
</evidence>
<dbReference type="AlphaFoldDB" id="A0A392TGS7"/>
<feature type="region of interest" description="Disordered" evidence="1">
    <location>
        <begin position="63"/>
        <end position="90"/>
    </location>
</feature>
<evidence type="ECO:0000313" key="3">
    <source>
        <dbReference type="Proteomes" id="UP000265520"/>
    </source>
</evidence>
<reference evidence="2 3" key="1">
    <citation type="journal article" date="2018" name="Front. Plant Sci.">
        <title>Red Clover (Trifolium pratense) and Zigzag Clover (T. medium) - A Picture of Genomic Similarities and Differences.</title>
        <authorList>
            <person name="Dluhosova J."/>
            <person name="Istvanek J."/>
            <person name="Nedelnik J."/>
            <person name="Repkova J."/>
        </authorList>
    </citation>
    <scope>NUCLEOTIDE SEQUENCE [LARGE SCALE GENOMIC DNA]</scope>
    <source>
        <strain evidence="3">cv. 10/8</strain>
        <tissue evidence="2">Leaf</tissue>
    </source>
</reference>
<feature type="non-terminal residue" evidence="2">
    <location>
        <position position="1"/>
    </location>
</feature>
<name>A0A392TGS7_9FABA</name>
<dbReference type="Proteomes" id="UP000265520">
    <property type="component" value="Unassembled WGS sequence"/>
</dbReference>
<proteinExistence type="predicted"/>
<accession>A0A392TGS7</accession>
<comment type="caution">
    <text evidence="2">The sequence shown here is derived from an EMBL/GenBank/DDBJ whole genome shotgun (WGS) entry which is preliminary data.</text>
</comment>
<evidence type="ECO:0000256" key="1">
    <source>
        <dbReference type="SAM" id="MobiDB-lite"/>
    </source>
</evidence>
<feature type="compositionally biased region" description="Polar residues" evidence="1">
    <location>
        <begin position="10"/>
        <end position="22"/>
    </location>
</feature>
<protein>
    <submittedName>
        <fullName evidence="2">Uncharacterized protein</fullName>
    </submittedName>
</protein>
<organism evidence="2 3">
    <name type="scientific">Trifolium medium</name>
    <dbReference type="NCBI Taxonomy" id="97028"/>
    <lineage>
        <taxon>Eukaryota</taxon>
        <taxon>Viridiplantae</taxon>
        <taxon>Streptophyta</taxon>
        <taxon>Embryophyta</taxon>
        <taxon>Tracheophyta</taxon>
        <taxon>Spermatophyta</taxon>
        <taxon>Magnoliopsida</taxon>
        <taxon>eudicotyledons</taxon>
        <taxon>Gunneridae</taxon>
        <taxon>Pentapetalae</taxon>
        <taxon>rosids</taxon>
        <taxon>fabids</taxon>
        <taxon>Fabales</taxon>
        <taxon>Fabaceae</taxon>
        <taxon>Papilionoideae</taxon>
        <taxon>50 kb inversion clade</taxon>
        <taxon>NPAAA clade</taxon>
        <taxon>Hologalegina</taxon>
        <taxon>IRL clade</taxon>
        <taxon>Trifolieae</taxon>
        <taxon>Trifolium</taxon>
    </lineage>
</organism>